<dbReference type="PANTHER" id="PTHR24023">
    <property type="entry name" value="COLLAGEN ALPHA"/>
    <property type="match status" value="1"/>
</dbReference>
<keyword evidence="4" id="KW-1185">Reference proteome</keyword>
<dbReference type="SMART" id="SM00495">
    <property type="entry name" value="ChtBD3"/>
    <property type="match status" value="1"/>
</dbReference>
<evidence type="ECO:0000313" key="3">
    <source>
        <dbReference type="EMBL" id="ROH93829.1"/>
    </source>
</evidence>
<sequence>MEARVPSGFQLSPGVSYQLYVSSLGDPNRFGSLTKDQNLAEHSASLALVAPSGAAGATGATGATGPAGAKGATGATGAAGTAGAKGATGATGAAGAKGATGATGAAGAAGAKGATGATGVAGTAGAKGATGATGATGAQGLQGVQGPQGIQGLKGATGATGATGPTGATGLAGATGATGAEGGLVSSFQGAWSSGSNYNAGAVVTHNGSSWLCTASTPPCIGVPGTDANWTALAKAGATGATGAASTVAGPAGATGATGVTGATGPAGPQGATGATGSQGPAGATGPAGPQGPTGATGAQGPQGLQGLQGLQGPAGATGATGSAGAAGAAGIGVPAGGTAGQVLSKVNGTDYNTQWTTPASGGGGGAAKVQLRANKTGGTGESCPLATSTTPVVVAFNNILTSPSSGNTWDGSSFTVGSGQGGLYLVQARLHTLDHPTPSSTVSVQLTLSINNAAYSPYSDANIYGPYPTQNSVTAAGTKGKGELITWVQLADGDSIKLYCLGGNSSTAPQALATDGGSNLMIVKMN</sequence>
<comment type="caution">
    <text evidence="3">The sequence shown here is derived from an EMBL/GenBank/DDBJ whole genome shotgun (WGS) entry which is preliminary data.</text>
</comment>
<feature type="region of interest" description="Disordered" evidence="1">
    <location>
        <begin position="55"/>
        <end position="96"/>
    </location>
</feature>
<dbReference type="GO" id="GO:0030020">
    <property type="term" value="F:extracellular matrix structural constituent conferring tensile strength"/>
    <property type="evidence" value="ECO:0007669"/>
    <property type="project" value="TreeGrafter"/>
</dbReference>
<dbReference type="InterPro" id="IPR008160">
    <property type="entry name" value="Collagen"/>
</dbReference>
<dbReference type="GO" id="GO:0030246">
    <property type="term" value="F:carbohydrate binding"/>
    <property type="evidence" value="ECO:0007669"/>
    <property type="project" value="InterPro"/>
</dbReference>
<name>A0A3N0VM38_9GAMM</name>
<organism evidence="3 4">
    <name type="scientific">Stagnimonas aquatica</name>
    <dbReference type="NCBI Taxonomy" id="2689987"/>
    <lineage>
        <taxon>Bacteria</taxon>
        <taxon>Pseudomonadati</taxon>
        <taxon>Pseudomonadota</taxon>
        <taxon>Gammaproteobacteria</taxon>
        <taxon>Nevskiales</taxon>
        <taxon>Nevskiaceae</taxon>
        <taxon>Stagnimonas</taxon>
    </lineage>
</organism>
<evidence type="ECO:0000313" key="4">
    <source>
        <dbReference type="Proteomes" id="UP000282106"/>
    </source>
</evidence>
<dbReference type="InterPro" id="IPR050149">
    <property type="entry name" value="Collagen_superfamily"/>
</dbReference>
<proteinExistence type="predicted"/>
<dbReference type="InterPro" id="IPR003610">
    <property type="entry name" value="CBM5/12"/>
</dbReference>
<dbReference type="PANTHER" id="PTHR24023:SF1095">
    <property type="entry name" value="EGF-LIKE DOMAIN-CONTAINING PROTEIN"/>
    <property type="match status" value="1"/>
</dbReference>
<feature type="region of interest" description="Disordered" evidence="1">
    <location>
        <begin position="260"/>
        <end position="327"/>
    </location>
</feature>
<accession>A0A3N0VM38</accession>
<dbReference type="InParanoid" id="A0A3N0VM38"/>
<gene>
    <name evidence="3" type="ORF">ED208_01825</name>
</gene>
<dbReference type="Proteomes" id="UP000282106">
    <property type="component" value="Unassembled WGS sequence"/>
</dbReference>
<evidence type="ECO:0000256" key="1">
    <source>
        <dbReference type="SAM" id="MobiDB-lite"/>
    </source>
</evidence>
<dbReference type="GO" id="GO:0030198">
    <property type="term" value="P:extracellular matrix organization"/>
    <property type="evidence" value="ECO:0007669"/>
    <property type="project" value="TreeGrafter"/>
</dbReference>
<dbReference type="GO" id="GO:0005615">
    <property type="term" value="C:extracellular space"/>
    <property type="evidence" value="ECO:0007669"/>
    <property type="project" value="TreeGrafter"/>
</dbReference>
<dbReference type="Gene3D" id="2.10.10.20">
    <property type="entry name" value="Carbohydrate-binding module superfamily 5/12"/>
    <property type="match status" value="1"/>
</dbReference>
<dbReference type="EMBL" id="RJVO01000001">
    <property type="protein sequence ID" value="ROH93829.1"/>
    <property type="molecule type" value="Genomic_DNA"/>
</dbReference>
<dbReference type="GO" id="GO:0005975">
    <property type="term" value="P:carbohydrate metabolic process"/>
    <property type="evidence" value="ECO:0007669"/>
    <property type="project" value="InterPro"/>
</dbReference>
<keyword evidence="3" id="KW-0176">Collagen</keyword>
<dbReference type="Pfam" id="PF02839">
    <property type="entry name" value="CBM_5_12"/>
    <property type="match status" value="1"/>
</dbReference>
<dbReference type="Pfam" id="PF01391">
    <property type="entry name" value="Collagen"/>
    <property type="match status" value="3"/>
</dbReference>
<evidence type="ECO:0000259" key="2">
    <source>
        <dbReference type="SMART" id="SM00495"/>
    </source>
</evidence>
<dbReference type="GO" id="GO:0004553">
    <property type="term" value="F:hydrolase activity, hydrolyzing O-glycosyl compounds"/>
    <property type="evidence" value="ECO:0007669"/>
    <property type="project" value="InterPro"/>
</dbReference>
<feature type="domain" description="Chitin-binding type-3" evidence="2">
    <location>
        <begin position="189"/>
        <end position="233"/>
    </location>
</feature>
<reference evidence="3 4" key="1">
    <citation type="submission" date="2018-10" db="EMBL/GenBank/DDBJ databases">
        <authorList>
            <person name="Chen W.-M."/>
        </authorList>
    </citation>
    <scope>NUCLEOTIDE SEQUENCE [LARGE SCALE GENOMIC DNA]</scope>
    <source>
        <strain evidence="3 4">THS-13</strain>
    </source>
</reference>
<protein>
    <submittedName>
        <fullName evidence="3">Collagen-like protein</fullName>
    </submittedName>
</protein>
<dbReference type="GO" id="GO:0031012">
    <property type="term" value="C:extracellular matrix"/>
    <property type="evidence" value="ECO:0007669"/>
    <property type="project" value="TreeGrafter"/>
</dbReference>
<dbReference type="AlphaFoldDB" id="A0A3N0VM38"/>